<evidence type="ECO:0000256" key="2">
    <source>
        <dbReference type="ARBA" id="ARBA00006333"/>
    </source>
</evidence>
<dbReference type="EMBL" id="JABBWD010000014">
    <property type="protein sequence ID" value="KAG1778792.1"/>
    <property type="molecule type" value="Genomic_DNA"/>
</dbReference>
<dbReference type="SUPFAM" id="SSF48576">
    <property type="entry name" value="Terpenoid synthases"/>
    <property type="match status" value="1"/>
</dbReference>
<dbReference type="PANTHER" id="PTHR35201">
    <property type="entry name" value="TERPENE SYNTHASE"/>
    <property type="match status" value="1"/>
</dbReference>
<dbReference type="GO" id="GO:0010333">
    <property type="term" value="F:terpene synthase activity"/>
    <property type="evidence" value="ECO:0007669"/>
    <property type="project" value="InterPro"/>
</dbReference>
<evidence type="ECO:0000256" key="1">
    <source>
        <dbReference type="ARBA" id="ARBA00001946"/>
    </source>
</evidence>
<dbReference type="InterPro" id="IPR008949">
    <property type="entry name" value="Isoprenoid_synthase_dom_sf"/>
</dbReference>
<dbReference type="Gene3D" id="1.10.600.10">
    <property type="entry name" value="Farnesyl Diphosphate Synthase"/>
    <property type="match status" value="1"/>
</dbReference>
<keyword evidence="4 6" id="KW-0460">Magnesium</keyword>
<dbReference type="Pfam" id="PF19086">
    <property type="entry name" value="Terpene_syn_C_2"/>
    <property type="match status" value="1"/>
</dbReference>
<evidence type="ECO:0000256" key="3">
    <source>
        <dbReference type="ARBA" id="ARBA00022723"/>
    </source>
</evidence>
<dbReference type="AlphaFoldDB" id="A0A9P6ZXX6"/>
<evidence type="ECO:0000256" key="5">
    <source>
        <dbReference type="ARBA" id="ARBA00023239"/>
    </source>
</evidence>
<comment type="cofactor">
    <cofactor evidence="1 6">
        <name>Mg(2+)</name>
        <dbReference type="ChEBI" id="CHEBI:18420"/>
    </cofactor>
</comment>
<evidence type="ECO:0000256" key="4">
    <source>
        <dbReference type="ARBA" id="ARBA00022842"/>
    </source>
</evidence>
<gene>
    <name evidence="8" type="ORF">EV702DRAFT_1195814</name>
</gene>
<accession>A0A9P6ZXX6</accession>
<dbReference type="InterPro" id="IPR034686">
    <property type="entry name" value="Terpene_cyclase-like_2"/>
</dbReference>
<feature type="chain" id="PRO_5040153529" description="Terpene synthase" evidence="7">
    <location>
        <begin position="20"/>
        <end position="390"/>
    </location>
</feature>
<name>A0A9P6ZXX6_9AGAM</name>
<keyword evidence="3 6" id="KW-0479">Metal-binding</keyword>
<dbReference type="GO" id="GO:0008299">
    <property type="term" value="P:isoprenoid biosynthetic process"/>
    <property type="evidence" value="ECO:0007669"/>
    <property type="project" value="UniProtKB-ARBA"/>
</dbReference>
<evidence type="ECO:0000313" key="8">
    <source>
        <dbReference type="EMBL" id="KAG1778792.1"/>
    </source>
</evidence>
<comment type="similarity">
    <text evidence="2 6">Belongs to the terpene synthase family.</text>
</comment>
<protein>
    <recommendedName>
        <fullName evidence="6">Terpene synthase</fullName>
        <ecNumber evidence="6">4.2.3.-</ecNumber>
    </recommendedName>
</protein>
<dbReference type="OrthoDB" id="6486656at2759"/>
<sequence>MPILIFNTLTAWTTHLVSSLVAPLAVYKRNSVAYDGPTALGSVNGNVEYGYDQPQKNIFIPDLLAKWPFPRRLNNYYPKVRAESSAWLESFKPSAPKHNKPLIAAISLFSLPQRERSSCDFMNLVFVIDEYSDVSVEEEVRKQKDAVMDALRHPHKSRPKGEWVGGEVARQFWERTLRNGASSQSQKRFIATFDEYLEGVVQQAIDRSGHHIRDIQSYFDVRRKSVGATSAFALLELGLDIPDEVISHPTIQDMEMASIDMIFLNNDIASYNVEQARGDEGHNIITIVMHELDTDVNGAMLWVADCHTKLETKFLQAMAAIPKWGELVDSQVMQYCDGLGNWVRATCDWSFESERYFGPNGLEIQRKRWIMLMPKDSLKGSDDIGPVLVG</sequence>
<dbReference type="GO" id="GO:0046872">
    <property type="term" value="F:metal ion binding"/>
    <property type="evidence" value="ECO:0007669"/>
    <property type="project" value="UniProtKB-KW"/>
</dbReference>
<keyword evidence="9" id="KW-1185">Reference proteome</keyword>
<proteinExistence type="inferred from homology"/>
<evidence type="ECO:0000313" key="9">
    <source>
        <dbReference type="Proteomes" id="UP000714275"/>
    </source>
</evidence>
<keyword evidence="5 6" id="KW-0456">Lyase</keyword>
<dbReference type="Proteomes" id="UP000714275">
    <property type="component" value="Unassembled WGS sequence"/>
</dbReference>
<reference evidence="8" key="1">
    <citation type="journal article" date="2020" name="New Phytol.">
        <title>Comparative genomics reveals dynamic genome evolution in host specialist ectomycorrhizal fungi.</title>
        <authorList>
            <person name="Lofgren L.A."/>
            <person name="Nguyen N.H."/>
            <person name="Vilgalys R."/>
            <person name="Ruytinx J."/>
            <person name="Liao H.L."/>
            <person name="Branco S."/>
            <person name="Kuo A."/>
            <person name="LaButti K."/>
            <person name="Lipzen A."/>
            <person name="Andreopoulos W."/>
            <person name="Pangilinan J."/>
            <person name="Riley R."/>
            <person name="Hundley H."/>
            <person name="Na H."/>
            <person name="Barry K."/>
            <person name="Grigoriev I.V."/>
            <person name="Stajich J.E."/>
            <person name="Kennedy P.G."/>
        </authorList>
    </citation>
    <scope>NUCLEOTIDE SEQUENCE</scope>
    <source>
        <strain evidence="8">DOB743</strain>
    </source>
</reference>
<dbReference type="PANTHER" id="PTHR35201:SF4">
    <property type="entry name" value="BETA-PINACENE SYNTHASE-RELATED"/>
    <property type="match status" value="1"/>
</dbReference>
<dbReference type="SFLD" id="SFLDS00005">
    <property type="entry name" value="Isoprenoid_Synthase_Type_I"/>
    <property type="match status" value="1"/>
</dbReference>
<evidence type="ECO:0000256" key="6">
    <source>
        <dbReference type="RuleBase" id="RU366034"/>
    </source>
</evidence>
<evidence type="ECO:0000256" key="7">
    <source>
        <dbReference type="SAM" id="SignalP"/>
    </source>
</evidence>
<dbReference type="EC" id="4.2.3.-" evidence="6"/>
<organism evidence="8 9">
    <name type="scientific">Suillus placidus</name>
    <dbReference type="NCBI Taxonomy" id="48579"/>
    <lineage>
        <taxon>Eukaryota</taxon>
        <taxon>Fungi</taxon>
        <taxon>Dikarya</taxon>
        <taxon>Basidiomycota</taxon>
        <taxon>Agaricomycotina</taxon>
        <taxon>Agaricomycetes</taxon>
        <taxon>Agaricomycetidae</taxon>
        <taxon>Boletales</taxon>
        <taxon>Suillineae</taxon>
        <taxon>Suillaceae</taxon>
        <taxon>Suillus</taxon>
    </lineage>
</organism>
<comment type="caution">
    <text evidence="8">The sequence shown here is derived from an EMBL/GenBank/DDBJ whole genome shotgun (WGS) entry which is preliminary data.</text>
</comment>
<dbReference type="SFLD" id="SFLDG01020">
    <property type="entry name" value="Terpene_Cyclase_Like_2"/>
    <property type="match status" value="1"/>
</dbReference>
<feature type="signal peptide" evidence="7">
    <location>
        <begin position="1"/>
        <end position="19"/>
    </location>
</feature>
<keyword evidence="7" id="KW-0732">Signal</keyword>